<dbReference type="InterPro" id="IPR022446">
    <property type="entry name" value="MeTrfrase_put"/>
</dbReference>
<keyword evidence="3 7" id="KW-0808">Transferase</keyword>
<comment type="catalytic activity">
    <reaction evidence="5">
        <text>L-glutaminyl-[peptide chain release factor] + S-adenosyl-L-methionine = N(5)-methyl-L-glutaminyl-[peptide chain release factor] + S-adenosyl-L-homocysteine + H(+)</text>
        <dbReference type="Rhea" id="RHEA:42896"/>
        <dbReference type="Rhea" id="RHEA-COMP:10271"/>
        <dbReference type="Rhea" id="RHEA-COMP:10272"/>
        <dbReference type="ChEBI" id="CHEBI:15378"/>
        <dbReference type="ChEBI" id="CHEBI:30011"/>
        <dbReference type="ChEBI" id="CHEBI:57856"/>
        <dbReference type="ChEBI" id="CHEBI:59789"/>
        <dbReference type="ChEBI" id="CHEBI:61891"/>
        <dbReference type="EC" id="2.1.1.297"/>
    </reaction>
</comment>
<dbReference type="NCBIfam" id="TIGR00536">
    <property type="entry name" value="hemK_fam"/>
    <property type="match status" value="1"/>
</dbReference>
<dbReference type="InterPro" id="IPR007848">
    <property type="entry name" value="Small_mtfrase_dom"/>
</dbReference>
<keyword evidence="8" id="KW-1185">Reference proteome</keyword>
<dbReference type="PANTHER" id="PTHR18895">
    <property type="entry name" value="HEMK METHYLTRANSFERASE"/>
    <property type="match status" value="1"/>
</dbReference>
<keyword evidence="2 7" id="KW-0489">Methyltransferase</keyword>
<sequence length="359" mass="38031">MSLRFGKKASRTGTAWRQGLNRRGFLSGETRLCRNGQRPVYSKISVPMLHTLTKSRQICEPLTCSCFQSDVQFTFPTTHQSSSASMANVTRRASIATALRAAGCVFAEDEARLLLDAANHPDELNRMVEQRVGGQPLEHIVGWTEFCGTRMSVGPGVFVPRRRTEFLVHQATLIAKPGAVVVDLCCGSGAIGAAVSDVLGNCELHAADIDPAAVHCARRNVEPRGGRVHQGDLFGALPRQLLGRVDVLLANAPYVPTDSIGMMPPEARLHEPLVALDGGADGLAVQRRVAQGAAEWLAPGGSLLVETSETQASGTAGIMARAGLLPRVVSDDDLDATLVLGSPDASAFGPESAPLRGLS</sequence>
<dbReference type="InterPro" id="IPR029063">
    <property type="entry name" value="SAM-dependent_MTases_sf"/>
</dbReference>
<dbReference type="Gene3D" id="3.40.50.150">
    <property type="entry name" value="Vaccinia Virus protein VP39"/>
    <property type="match status" value="1"/>
</dbReference>
<dbReference type="GO" id="GO:0102559">
    <property type="term" value="F:peptide chain release factor N(5)-glutamine methyltransferase activity"/>
    <property type="evidence" value="ECO:0007669"/>
    <property type="project" value="UniProtKB-EC"/>
</dbReference>
<accession>A0ABV2PAL8</accession>
<evidence type="ECO:0000256" key="2">
    <source>
        <dbReference type="ARBA" id="ARBA00022603"/>
    </source>
</evidence>
<evidence type="ECO:0000313" key="7">
    <source>
        <dbReference type="EMBL" id="MET4541818.1"/>
    </source>
</evidence>
<dbReference type="EC" id="2.1.1.297" evidence="1"/>
<dbReference type="Proteomes" id="UP001549307">
    <property type="component" value="Unassembled WGS sequence"/>
</dbReference>
<dbReference type="NCBIfam" id="TIGR03704">
    <property type="entry name" value="PrmC_rel_meth"/>
    <property type="match status" value="1"/>
</dbReference>
<evidence type="ECO:0000256" key="4">
    <source>
        <dbReference type="ARBA" id="ARBA00022691"/>
    </source>
</evidence>
<dbReference type="EMBL" id="JBEPSN010000010">
    <property type="protein sequence ID" value="MET4541818.1"/>
    <property type="molecule type" value="Genomic_DNA"/>
</dbReference>
<dbReference type="InterPro" id="IPR004556">
    <property type="entry name" value="HemK-like"/>
</dbReference>
<evidence type="ECO:0000256" key="3">
    <source>
        <dbReference type="ARBA" id="ARBA00022679"/>
    </source>
</evidence>
<dbReference type="InterPro" id="IPR050320">
    <property type="entry name" value="N5-glutamine_MTase"/>
</dbReference>
<proteinExistence type="predicted"/>
<dbReference type="SUPFAM" id="SSF53335">
    <property type="entry name" value="S-adenosyl-L-methionine-dependent methyltransferases"/>
    <property type="match status" value="1"/>
</dbReference>
<protein>
    <recommendedName>
        <fullName evidence="1">peptide chain release factor N(5)-glutamine methyltransferase</fullName>
        <ecNumber evidence="1">2.1.1.297</ecNumber>
    </recommendedName>
</protein>
<dbReference type="GO" id="GO:0032259">
    <property type="term" value="P:methylation"/>
    <property type="evidence" value="ECO:0007669"/>
    <property type="project" value="UniProtKB-KW"/>
</dbReference>
<dbReference type="PANTHER" id="PTHR18895:SF74">
    <property type="entry name" value="MTRF1L RELEASE FACTOR GLUTAMINE METHYLTRANSFERASE"/>
    <property type="match status" value="1"/>
</dbReference>
<evidence type="ECO:0000313" key="8">
    <source>
        <dbReference type="Proteomes" id="UP001549307"/>
    </source>
</evidence>
<keyword evidence="4" id="KW-0949">S-adenosyl-L-methionine</keyword>
<evidence type="ECO:0000256" key="5">
    <source>
        <dbReference type="ARBA" id="ARBA00048391"/>
    </source>
</evidence>
<reference evidence="7 8" key="1">
    <citation type="submission" date="2024-06" db="EMBL/GenBank/DDBJ databases">
        <title>Sorghum-associated microbial communities from plants grown in Nebraska, USA.</title>
        <authorList>
            <person name="Schachtman D."/>
        </authorList>
    </citation>
    <scope>NUCLEOTIDE SEQUENCE [LARGE SCALE GENOMIC DNA]</scope>
    <source>
        <strain evidence="7 8">3552</strain>
    </source>
</reference>
<dbReference type="Pfam" id="PF05175">
    <property type="entry name" value="MTS"/>
    <property type="match status" value="1"/>
</dbReference>
<evidence type="ECO:0000256" key="1">
    <source>
        <dbReference type="ARBA" id="ARBA00012771"/>
    </source>
</evidence>
<comment type="caution">
    <text evidence="7">The sequence shown here is derived from an EMBL/GenBank/DDBJ whole genome shotgun (WGS) entry which is preliminary data.</text>
</comment>
<organism evidence="7 8">
    <name type="scientific">Arthrobacter bambusae</name>
    <dbReference type="NCBI Taxonomy" id="1338426"/>
    <lineage>
        <taxon>Bacteria</taxon>
        <taxon>Bacillati</taxon>
        <taxon>Actinomycetota</taxon>
        <taxon>Actinomycetes</taxon>
        <taxon>Micrococcales</taxon>
        <taxon>Micrococcaceae</taxon>
        <taxon>Arthrobacter</taxon>
    </lineage>
</organism>
<feature type="domain" description="Methyltransferase small" evidence="6">
    <location>
        <begin position="165"/>
        <end position="254"/>
    </location>
</feature>
<name>A0ABV2PAL8_9MICC</name>
<gene>
    <name evidence="7" type="ORF">ABIE37_003620</name>
</gene>
<evidence type="ECO:0000259" key="6">
    <source>
        <dbReference type="Pfam" id="PF05175"/>
    </source>
</evidence>
<dbReference type="CDD" id="cd02440">
    <property type="entry name" value="AdoMet_MTases"/>
    <property type="match status" value="1"/>
</dbReference>